<dbReference type="PANTHER" id="PTHR47587:SF2">
    <property type="entry name" value="OS05G0103500 PROTEIN"/>
    <property type="match status" value="1"/>
</dbReference>
<dbReference type="AlphaFoldDB" id="A0A1Q3BV15"/>
<evidence type="ECO:0000256" key="2">
    <source>
        <dbReference type="SAM" id="MobiDB-lite"/>
    </source>
</evidence>
<dbReference type="Proteomes" id="UP000187406">
    <property type="component" value="Unassembled WGS sequence"/>
</dbReference>
<dbReference type="STRING" id="3775.A0A1Q3BV15"/>
<dbReference type="PANTHER" id="PTHR47587">
    <property type="entry name" value="OS05G0103500 PROTEIN"/>
    <property type="match status" value="1"/>
</dbReference>
<dbReference type="PROSITE" id="PS51808">
    <property type="entry name" value="CHCH"/>
    <property type="match status" value="1"/>
</dbReference>
<feature type="region of interest" description="Disordered" evidence="2">
    <location>
        <begin position="18"/>
        <end position="63"/>
    </location>
</feature>
<comment type="caution">
    <text evidence="3">The sequence shown here is derived from an EMBL/GenBank/DDBJ whole genome shotgun (WGS) entry which is preliminary data.</text>
</comment>
<proteinExistence type="predicted"/>
<keyword evidence="4" id="KW-1185">Reference proteome</keyword>
<gene>
    <name evidence="3" type="ORF">CFOL_v3_15198</name>
</gene>
<feature type="coiled-coil region" evidence="1">
    <location>
        <begin position="80"/>
        <end position="118"/>
    </location>
</feature>
<evidence type="ECO:0008006" key="5">
    <source>
        <dbReference type="Google" id="ProtNLM"/>
    </source>
</evidence>
<evidence type="ECO:0000313" key="4">
    <source>
        <dbReference type="Proteomes" id="UP000187406"/>
    </source>
</evidence>
<protein>
    <recommendedName>
        <fullName evidence="5">CHCH domain-containing protein</fullName>
    </recommendedName>
</protein>
<dbReference type="InterPro" id="IPR009069">
    <property type="entry name" value="Cys_alpha_HP_mot_SF"/>
</dbReference>
<evidence type="ECO:0000313" key="3">
    <source>
        <dbReference type="EMBL" id="GAV71708.1"/>
    </source>
</evidence>
<dbReference type="OrthoDB" id="70030at2759"/>
<dbReference type="EMBL" id="BDDD01000931">
    <property type="protein sequence ID" value="GAV71708.1"/>
    <property type="molecule type" value="Genomic_DNA"/>
</dbReference>
<organism evidence="3 4">
    <name type="scientific">Cephalotus follicularis</name>
    <name type="common">Albany pitcher plant</name>
    <dbReference type="NCBI Taxonomy" id="3775"/>
    <lineage>
        <taxon>Eukaryota</taxon>
        <taxon>Viridiplantae</taxon>
        <taxon>Streptophyta</taxon>
        <taxon>Embryophyta</taxon>
        <taxon>Tracheophyta</taxon>
        <taxon>Spermatophyta</taxon>
        <taxon>Magnoliopsida</taxon>
        <taxon>eudicotyledons</taxon>
        <taxon>Gunneridae</taxon>
        <taxon>Pentapetalae</taxon>
        <taxon>rosids</taxon>
        <taxon>fabids</taxon>
        <taxon>Oxalidales</taxon>
        <taxon>Cephalotaceae</taxon>
        <taxon>Cephalotus</taxon>
    </lineage>
</organism>
<accession>A0A1Q3BV15</accession>
<name>A0A1Q3BV15_CEPFO</name>
<dbReference type="InParanoid" id="A0A1Q3BV15"/>
<reference evidence="4" key="1">
    <citation type="submission" date="2016-04" db="EMBL/GenBank/DDBJ databases">
        <title>Cephalotus genome sequencing.</title>
        <authorList>
            <person name="Fukushima K."/>
            <person name="Hasebe M."/>
            <person name="Fang X."/>
        </authorList>
    </citation>
    <scope>NUCLEOTIDE SEQUENCE [LARGE SCALE GENOMIC DNA]</scope>
    <source>
        <strain evidence="4">cv. St1</strain>
    </source>
</reference>
<evidence type="ECO:0000256" key="1">
    <source>
        <dbReference type="SAM" id="Coils"/>
    </source>
</evidence>
<dbReference type="FunCoup" id="A0A1Q3BV15">
    <property type="interactions" value="819"/>
</dbReference>
<keyword evidence="1" id="KW-0175">Coiled coil</keyword>
<sequence length="174" mass="20071">MGDFTIQISAELVNLLTDDGKKKTKKPKTKISREYQRTQRKASQKQISDDSETHKGTAAAGWPIQPPFFLPPVQSSNAELDAIRLVLQESERVVEKLRKQEEHMVQEVTERAKNLRDKEFKLPNQKPMPCMAENDAWQACYKEHAKEPLKCQHLVQNFANCARRVRQLVNSDDK</sequence>
<dbReference type="SUPFAM" id="SSF47072">
    <property type="entry name" value="Cysteine alpha-hairpin motif"/>
    <property type="match status" value="1"/>
</dbReference>